<name>A0A1I4IS26_9HYPH</name>
<protein>
    <submittedName>
        <fullName evidence="1">Uncharacterized protein</fullName>
    </submittedName>
</protein>
<reference evidence="2" key="1">
    <citation type="submission" date="2016-10" db="EMBL/GenBank/DDBJ databases">
        <authorList>
            <person name="Varghese N."/>
            <person name="Submissions S."/>
        </authorList>
    </citation>
    <scope>NUCLEOTIDE SEQUENCE [LARGE SCALE GENOMIC DNA]</scope>
    <source>
        <strain evidence="2">CGMCC 1.6474</strain>
    </source>
</reference>
<dbReference type="EMBL" id="FOSV01000018">
    <property type="protein sequence ID" value="SFL56867.1"/>
    <property type="molecule type" value="Genomic_DNA"/>
</dbReference>
<evidence type="ECO:0000313" key="1">
    <source>
        <dbReference type="EMBL" id="SFL56867.1"/>
    </source>
</evidence>
<sequence>MVRRDGPFSAMLAPNGQADEGYSISVLAMQREAAELAIRVYLDGTSRGSTLAFA</sequence>
<dbReference type="AlphaFoldDB" id="A0A1I4IS26"/>
<keyword evidence="2" id="KW-1185">Reference proteome</keyword>
<accession>A0A1I4IS26</accession>
<dbReference type="Proteomes" id="UP000198804">
    <property type="component" value="Unassembled WGS sequence"/>
</dbReference>
<proteinExistence type="predicted"/>
<gene>
    <name evidence="1" type="ORF">SAMN04488125_11826</name>
</gene>
<evidence type="ECO:0000313" key="2">
    <source>
        <dbReference type="Proteomes" id="UP000198804"/>
    </source>
</evidence>
<organism evidence="1 2">
    <name type="scientific">Methylorubrum salsuginis</name>
    <dbReference type="NCBI Taxonomy" id="414703"/>
    <lineage>
        <taxon>Bacteria</taxon>
        <taxon>Pseudomonadati</taxon>
        <taxon>Pseudomonadota</taxon>
        <taxon>Alphaproteobacteria</taxon>
        <taxon>Hyphomicrobiales</taxon>
        <taxon>Methylobacteriaceae</taxon>
        <taxon>Methylorubrum</taxon>
    </lineage>
</organism>